<evidence type="ECO:0000256" key="1">
    <source>
        <dbReference type="SAM" id="SignalP"/>
    </source>
</evidence>
<dbReference type="EMBL" id="UGYW01000002">
    <property type="protein sequence ID" value="SUJ08410.1"/>
    <property type="molecule type" value="Genomic_DNA"/>
</dbReference>
<accession>A0A380BXN0</accession>
<dbReference type="SUPFAM" id="SSF56935">
    <property type="entry name" value="Porins"/>
    <property type="match status" value="1"/>
</dbReference>
<dbReference type="Gene3D" id="2.40.160.60">
    <property type="entry name" value="Outer membrane protein transport protein (OMPP1/FadL/TodX)"/>
    <property type="match status" value="1"/>
</dbReference>
<proteinExistence type="predicted"/>
<evidence type="ECO:0008006" key="4">
    <source>
        <dbReference type="Google" id="ProtNLM"/>
    </source>
</evidence>
<dbReference type="PROSITE" id="PS51257">
    <property type="entry name" value="PROKAR_LIPOPROTEIN"/>
    <property type="match status" value="1"/>
</dbReference>
<evidence type="ECO:0000313" key="2">
    <source>
        <dbReference type="EMBL" id="SUJ08410.1"/>
    </source>
</evidence>
<dbReference type="AlphaFoldDB" id="A0A380BXN0"/>
<sequence length="440" mass="47991">MQKHFIQGLKKTASTLFIALGILSCGTAVYAQKSTSASPYSKLGIGQMRLDLLPQTRAMGGISTGLRYLGGTNTMNIANPASYSGFHHTIFDAGLYGNVTQLEKGSAADNTADFAFSHITMGIPLGKAGGIALGLMPFSDVGYSYNNIKTLDTLSYRSTLSGEGGLNKAFIGYGISPFKGFSIGANVSYIFGNLTDISKIEFPYSLGAYNTTQKNIRSFSGASLDYGVQYFKSLGNKLNLTVGYSGSLNNTIKDKSTILITRTQPSLSDVENIATDTSYINEKGSRNINLPLKHNVGFTLAKSNKWLVGADFKYADWSDFQVRQGEQQLGKSYGVAIGGQFTPDPSSIRYLNLVDYRIGFRYDKTQMNINGTDIKDMAITLGMGLPLPSTPYSRAFSKINVSAELGQMGTLSNNLVRERYINFNIGFTLNDKWFSRRNYD</sequence>
<reference evidence="2 3" key="1">
    <citation type="submission" date="2018-06" db="EMBL/GenBank/DDBJ databases">
        <authorList>
            <consortium name="Pathogen Informatics"/>
            <person name="Doyle S."/>
        </authorList>
    </citation>
    <scope>NUCLEOTIDE SEQUENCE [LARGE SCALE GENOMIC DNA]</scope>
    <source>
        <strain evidence="2 3">NCTC11388</strain>
    </source>
</reference>
<name>A0A380BXN0_SPHSI</name>
<gene>
    <name evidence="2" type="ORF">NCTC11388_01872</name>
</gene>
<keyword evidence="1" id="KW-0732">Signal</keyword>
<feature type="chain" id="PRO_5017061299" description="Outer membrane protein transport protein (OMPP1/FadL/TodX)" evidence="1">
    <location>
        <begin position="31"/>
        <end position="440"/>
    </location>
</feature>
<evidence type="ECO:0000313" key="3">
    <source>
        <dbReference type="Proteomes" id="UP000254893"/>
    </source>
</evidence>
<feature type="signal peptide" evidence="1">
    <location>
        <begin position="1"/>
        <end position="30"/>
    </location>
</feature>
<protein>
    <recommendedName>
        <fullName evidence="4">Outer membrane protein transport protein (OMPP1/FadL/TodX)</fullName>
    </recommendedName>
</protein>
<organism evidence="2 3">
    <name type="scientific">Sphingobacterium spiritivorum</name>
    <name type="common">Flavobacterium spiritivorum</name>
    <dbReference type="NCBI Taxonomy" id="258"/>
    <lineage>
        <taxon>Bacteria</taxon>
        <taxon>Pseudomonadati</taxon>
        <taxon>Bacteroidota</taxon>
        <taxon>Sphingobacteriia</taxon>
        <taxon>Sphingobacteriales</taxon>
        <taxon>Sphingobacteriaceae</taxon>
        <taxon>Sphingobacterium</taxon>
    </lineage>
</organism>
<dbReference type="RefSeq" id="WP_003008253.1">
    <property type="nucleotide sequence ID" value="NZ_CP068082.1"/>
</dbReference>
<dbReference type="Proteomes" id="UP000254893">
    <property type="component" value="Unassembled WGS sequence"/>
</dbReference>